<evidence type="ECO:0000259" key="1">
    <source>
        <dbReference type="Pfam" id="PF01593"/>
    </source>
</evidence>
<protein>
    <recommendedName>
        <fullName evidence="1">Amine oxidase domain-containing protein</fullName>
    </recommendedName>
</protein>
<reference evidence="2 3" key="1">
    <citation type="submission" date="2016-01" db="EMBL/GenBank/DDBJ databases">
        <title>Complete genome sequence of strain Lentibacillus amyloliquefaciens LAM0015T isolated from saline sediment.</title>
        <authorList>
            <person name="Wang J.-L."/>
            <person name="He M.-X."/>
        </authorList>
    </citation>
    <scope>NUCLEOTIDE SEQUENCE [LARGE SCALE GENOMIC DNA]</scope>
    <source>
        <strain evidence="2 3">LAM0015</strain>
    </source>
</reference>
<dbReference type="Gene3D" id="3.50.50.60">
    <property type="entry name" value="FAD/NAD(P)-binding domain"/>
    <property type="match status" value="1"/>
</dbReference>
<organism evidence="2 3">
    <name type="scientific">Lentibacillus amyloliquefaciens</name>
    <dbReference type="NCBI Taxonomy" id="1472767"/>
    <lineage>
        <taxon>Bacteria</taxon>
        <taxon>Bacillati</taxon>
        <taxon>Bacillota</taxon>
        <taxon>Bacilli</taxon>
        <taxon>Bacillales</taxon>
        <taxon>Bacillaceae</taxon>
        <taxon>Lentibacillus</taxon>
    </lineage>
</organism>
<evidence type="ECO:0000313" key="2">
    <source>
        <dbReference type="EMBL" id="ALX50042.1"/>
    </source>
</evidence>
<proteinExistence type="predicted"/>
<keyword evidence="3" id="KW-1185">Reference proteome</keyword>
<name>A0A0U4GBD7_9BACI</name>
<dbReference type="SUPFAM" id="SSF51905">
    <property type="entry name" value="FAD/NAD(P)-binding domain"/>
    <property type="match status" value="1"/>
</dbReference>
<dbReference type="KEGG" id="lao:AOX59_16525"/>
<dbReference type="RefSeq" id="WP_068447141.1">
    <property type="nucleotide sequence ID" value="NZ_CP013862.1"/>
</dbReference>
<dbReference type="GO" id="GO:0016491">
    <property type="term" value="F:oxidoreductase activity"/>
    <property type="evidence" value="ECO:0007669"/>
    <property type="project" value="InterPro"/>
</dbReference>
<accession>A0A0U4GBD7</accession>
<dbReference type="InterPro" id="IPR036188">
    <property type="entry name" value="FAD/NAD-bd_sf"/>
</dbReference>
<dbReference type="AlphaFoldDB" id="A0A0U4GBD7"/>
<dbReference type="Proteomes" id="UP000050331">
    <property type="component" value="Chromosome"/>
</dbReference>
<dbReference type="STRING" id="1472767.AOX59_16525"/>
<dbReference type="Pfam" id="PF01593">
    <property type="entry name" value="Amino_oxidase"/>
    <property type="match status" value="1"/>
</dbReference>
<feature type="domain" description="Amine oxidase" evidence="1">
    <location>
        <begin position="32"/>
        <end position="130"/>
    </location>
</feature>
<gene>
    <name evidence="2" type="ORF">AOX59_16525</name>
</gene>
<dbReference type="EMBL" id="CP013862">
    <property type="protein sequence ID" value="ALX50042.1"/>
    <property type="molecule type" value="Genomic_DNA"/>
</dbReference>
<dbReference type="InterPro" id="IPR002937">
    <property type="entry name" value="Amino_oxidase"/>
</dbReference>
<sequence>MTHSRIEMDHITHKTGKADCLSIDTAIIGAGVSGLYAGYRLLSGDFMNDKHRPDSVHIFEMDTRVGGRLESITLPDMNVTGEMGGMHYDTSYNITTTLIEDIFQLHHTPFPSGDPNDYLYYLRGKHFKGDEWARAQDRGKCLRYLINCAMWTKGIGSISFCKRLCITC</sequence>
<evidence type="ECO:0000313" key="3">
    <source>
        <dbReference type="Proteomes" id="UP000050331"/>
    </source>
</evidence>